<dbReference type="InterPro" id="IPR006186">
    <property type="entry name" value="Ser/Thr-sp_prot-phosphatase"/>
</dbReference>
<dbReference type="GO" id="GO:0004722">
    <property type="term" value="F:protein serine/threonine phosphatase activity"/>
    <property type="evidence" value="ECO:0007669"/>
    <property type="project" value="UniProtKB-EC"/>
</dbReference>
<reference evidence="2 5" key="2">
    <citation type="submission" date="2018-03" db="EMBL/GenBank/DDBJ databases">
        <title>Genomic Encyclopedia of Archaeal and Bacterial Type Strains, Phase II (KMG-II): from individual species to whole genera.</title>
        <authorList>
            <person name="Goeker M."/>
        </authorList>
    </citation>
    <scope>NUCLEOTIDE SEQUENCE [LARGE SCALE GENOMIC DNA]</scope>
    <source>
        <strain evidence="2 5">DSM 29956</strain>
    </source>
</reference>
<evidence type="ECO:0000313" key="2">
    <source>
        <dbReference type="EMBL" id="PSK82517.1"/>
    </source>
</evidence>
<organism evidence="3 4">
    <name type="scientific">Limimaricola soesokkakensis</name>
    <dbReference type="NCBI Taxonomy" id="1343159"/>
    <lineage>
        <taxon>Bacteria</taxon>
        <taxon>Pseudomonadati</taxon>
        <taxon>Pseudomonadota</taxon>
        <taxon>Alphaproteobacteria</taxon>
        <taxon>Rhodobacterales</taxon>
        <taxon>Paracoccaceae</taxon>
        <taxon>Limimaricola</taxon>
    </lineage>
</organism>
<name>A0A1X6ZYX1_9RHOB</name>
<dbReference type="SUPFAM" id="SSF56300">
    <property type="entry name" value="Metallo-dependent phosphatases"/>
    <property type="match status" value="1"/>
</dbReference>
<dbReference type="PROSITE" id="PS00125">
    <property type="entry name" value="SER_THR_PHOSPHATASE"/>
    <property type="match status" value="1"/>
</dbReference>
<accession>A0A1X6ZYX1</accession>
<dbReference type="Gene3D" id="3.60.21.10">
    <property type="match status" value="1"/>
</dbReference>
<dbReference type="EMBL" id="FWFY01000012">
    <property type="protein sequence ID" value="SLN65583.1"/>
    <property type="molecule type" value="Genomic_DNA"/>
</dbReference>
<dbReference type="InterPro" id="IPR004843">
    <property type="entry name" value="Calcineurin-like_PHP"/>
</dbReference>
<evidence type="ECO:0000313" key="4">
    <source>
        <dbReference type="Proteomes" id="UP000193495"/>
    </source>
</evidence>
<keyword evidence="3" id="KW-0378">Hydrolase</keyword>
<dbReference type="PANTHER" id="PTHR42850:SF4">
    <property type="entry name" value="ZINC-DEPENDENT ENDOPOLYPHOSPHATASE"/>
    <property type="match status" value="1"/>
</dbReference>
<dbReference type="GO" id="GO:0008803">
    <property type="term" value="F:bis(5'-nucleosyl)-tetraphosphatase (symmetrical) activity"/>
    <property type="evidence" value="ECO:0007669"/>
    <property type="project" value="TreeGrafter"/>
</dbReference>
<dbReference type="AlphaFoldDB" id="A0A1X6ZYX1"/>
<dbReference type="Proteomes" id="UP000240624">
    <property type="component" value="Unassembled WGS sequence"/>
</dbReference>
<evidence type="ECO:0000259" key="1">
    <source>
        <dbReference type="PROSITE" id="PS00125"/>
    </source>
</evidence>
<protein>
    <submittedName>
        <fullName evidence="2 3">Serine/threonine-protein phosphatase 1</fullName>
        <ecNumber evidence="3">3.1.3.16</ecNumber>
    </submittedName>
</protein>
<dbReference type="Proteomes" id="UP000193495">
    <property type="component" value="Unassembled WGS sequence"/>
</dbReference>
<evidence type="ECO:0000313" key="3">
    <source>
        <dbReference type="EMBL" id="SLN65583.1"/>
    </source>
</evidence>
<dbReference type="EMBL" id="PYGB01000012">
    <property type="protein sequence ID" value="PSK82517.1"/>
    <property type="molecule type" value="Genomic_DNA"/>
</dbReference>
<dbReference type="GO" id="GO:0110154">
    <property type="term" value="P:RNA decapping"/>
    <property type="evidence" value="ECO:0007669"/>
    <property type="project" value="TreeGrafter"/>
</dbReference>
<proteinExistence type="predicted"/>
<dbReference type="GO" id="GO:0005737">
    <property type="term" value="C:cytoplasm"/>
    <property type="evidence" value="ECO:0007669"/>
    <property type="project" value="TreeGrafter"/>
</dbReference>
<dbReference type="Pfam" id="PF00149">
    <property type="entry name" value="Metallophos"/>
    <property type="match status" value="1"/>
</dbReference>
<evidence type="ECO:0000313" key="5">
    <source>
        <dbReference type="Proteomes" id="UP000240624"/>
    </source>
</evidence>
<dbReference type="InterPro" id="IPR029052">
    <property type="entry name" value="Metallo-depent_PP-like"/>
</dbReference>
<sequence length="246" mass="26244">MGMSLLPALTGRRFKGGPVAPTTTVHAIGDVHGRRDLLAPLLRRIARRDALAPIVILGDMIDRGPDSAGVLRLLHHWRHDRVICLRGNHEQMMLDFLDAPQRKAAPWLHNGGTATLASFGVAAPDLELPGEAARAAAELGAALGPMLDWLRAAPLLWSSGNLVAAHAGLDPDHPPGRQAAQTLLWGHPKFATLPRRDGLWVVHGHVVQAAPLMEDGRIAIDTGAWATGRLTAARISDGTVSFTTEG</sequence>
<dbReference type="InterPro" id="IPR050126">
    <property type="entry name" value="Ap4A_hydrolase"/>
</dbReference>
<gene>
    <name evidence="3" type="primary">pphA</name>
    <name evidence="2" type="ORF">CLV79_11233</name>
    <name evidence="3" type="ORF">LOS8367_03230</name>
</gene>
<keyword evidence="5" id="KW-1185">Reference proteome</keyword>
<reference evidence="3 4" key="1">
    <citation type="submission" date="2017-03" db="EMBL/GenBank/DDBJ databases">
        <authorList>
            <person name="Afonso C.L."/>
            <person name="Miller P.J."/>
            <person name="Scott M.A."/>
            <person name="Spackman E."/>
            <person name="Goraichik I."/>
            <person name="Dimitrov K.M."/>
            <person name="Suarez D.L."/>
            <person name="Swayne D.E."/>
        </authorList>
    </citation>
    <scope>NUCLEOTIDE SEQUENCE [LARGE SCALE GENOMIC DNA]</scope>
    <source>
        <strain evidence="3 4">CECT 8367</strain>
    </source>
</reference>
<feature type="domain" description="Serine/threonine specific protein phosphatases" evidence="1">
    <location>
        <begin position="85"/>
        <end position="90"/>
    </location>
</feature>
<dbReference type="EC" id="3.1.3.16" evidence="3"/>
<dbReference type="PANTHER" id="PTHR42850">
    <property type="entry name" value="METALLOPHOSPHOESTERASE"/>
    <property type="match status" value="1"/>
</dbReference>